<dbReference type="SUPFAM" id="SSF51182">
    <property type="entry name" value="RmlC-like cupins"/>
    <property type="match status" value="1"/>
</dbReference>
<dbReference type="Gene3D" id="2.60.120.10">
    <property type="entry name" value="Jelly Rolls"/>
    <property type="match status" value="1"/>
</dbReference>
<evidence type="ECO:0000256" key="1">
    <source>
        <dbReference type="ARBA" id="ARBA00023125"/>
    </source>
</evidence>
<dbReference type="Pfam" id="PF01381">
    <property type="entry name" value="HTH_3"/>
    <property type="match status" value="1"/>
</dbReference>
<dbReference type="SUPFAM" id="SSF47413">
    <property type="entry name" value="lambda repressor-like DNA-binding domains"/>
    <property type="match status" value="1"/>
</dbReference>
<dbReference type="PANTHER" id="PTHR46797">
    <property type="entry name" value="HTH-TYPE TRANSCRIPTIONAL REGULATOR"/>
    <property type="match status" value="1"/>
</dbReference>
<dbReference type="CDD" id="cd02209">
    <property type="entry name" value="cupin_XRE_C"/>
    <property type="match status" value="1"/>
</dbReference>
<reference evidence="3 4" key="1">
    <citation type="submission" date="2021-01" db="EMBL/GenBank/DDBJ databases">
        <title>Whole genome shotgun sequence of Asanoa siamensis NBRC 107932.</title>
        <authorList>
            <person name="Komaki H."/>
            <person name="Tamura T."/>
        </authorList>
    </citation>
    <scope>NUCLEOTIDE SEQUENCE [LARGE SCALE GENOMIC DNA]</scope>
    <source>
        <strain evidence="3 4">NBRC 107932</strain>
    </source>
</reference>
<gene>
    <name evidence="3" type="ORF">Asi02nite_28480</name>
</gene>
<dbReference type="InterPro" id="IPR011051">
    <property type="entry name" value="RmlC_Cupin_sf"/>
</dbReference>
<dbReference type="CDD" id="cd00093">
    <property type="entry name" value="HTH_XRE"/>
    <property type="match status" value="1"/>
</dbReference>
<evidence type="ECO:0000259" key="2">
    <source>
        <dbReference type="PROSITE" id="PS50943"/>
    </source>
</evidence>
<dbReference type="InterPro" id="IPR050807">
    <property type="entry name" value="TransReg_Diox_bact_type"/>
</dbReference>
<protein>
    <submittedName>
        <fullName evidence="3">XRE family transcriptional regulator</fullName>
    </submittedName>
</protein>
<organism evidence="3 4">
    <name type="scientific">Asanoa siamensis</name>
    <dbReference type="NCBI Taxonomy" id="926357"/>
    <lineage>
        <taxon>Bacteria</taxon>
        <taxon>Bacillati</taxon>
        <taxon>Actinomycetota</taxon>
        <taxon>Actinomycetes</taxon>
        <taxon>Micromonosporales</taxon>
        <taxon>Micromonosporaceae</taxon>
        <taxon>Asanoa</taxon>
    </lineage>
</organism>
<dbReference type="Pfam" id="PF07883">
    <property type="entry name" value="Cupin_2"/>
    <property type="match status" value="1"/>
</dbReference>
<dbReference type="InterPro" id="IPR001387">
    <property type="entry name" value="Cro/C1-type_HTH"/>
</dbReference>
<keyword evidence="4" id="KW-1185">Reference proteome</keyword>
<dbReference type="PROSITE" id="PS50943">
    <property type="entry name" value="HTH_CROC1"/>
    <property type="match status" value="1"/>
</dbReference>
<dbReference type="Proteomes" id="UP000604117">
    <property type="component" value="Unassembled WGS sequence"/>
</dbReference>
<proteinExistence type="predicted"/>
<comment type="caution">
    <text evidence="3">The sequence shown here is derived from an EMBL/GenBank/DDBJ whole genome shotgun (WGS) entry which is preliminary data.</text>
</comment>
<evidence type="ECO:0000313" key="3">
    <source>
        <dbReference type="EMBL" id="GIF73330.1"/>
    </source>
</evidence>
<dbReference type="InterPro" id="IPR014710">
    <property type="entry name" value="RmlC-like_jellyroll"/>
</dbReference>
<dbReference type="InterPro" id="IPR010982">
    <property type="entry name" value="Lambda_DNA-bd_dom_sf"/>
</dbReference>
<dbReference type="Gene3D" id="1.10.260.40">
    <property type="entry name" value="lambda repressor-like DNA-binding domains"/>
    <property type="match status" value="1"/>
</dbReference>
<feature type="domain" description="HTH cro/C1-type" evidence="2">
    <location>
        <begin position="16"/>
        <end position="70"/>
    </location>
</feature>
<keyword evidence="1" id="KW-0238">DNA-binding</keyword>
<accession>A0ABQ4CPX6</accession>
<dbReference type="PANTHER" id="PTHR46797:SF10">
    <property type="entry name" value="BLR1115 PROTEIN"/>
    <property type="match status" value="1"/>
</dbReference>
<evidence type="ECO:0000313" key="4">
    <source>
        <dbReference type="Proteomes" id="UP000604117"/>
    </source>
</evidence>
<dbReference type="InterPro" id="IPR013096">
    <property type="entry name" value="Cupin_2"/>
</dbReference>
<dbReference type="EMBL" id="BONE01000020">
    <property type="protein sequence ID" value="GIF73330.1"/>
    <property type="molecule type" value="Genomic_DNA"/>
</dbReference>
<name>A0ABQ4CPX6_9ACTN</name>
<dbReference type="SMART" id="SM00530">
    <property type="entry name" value="HTH_XRE"/>
    <property type="match status" value="1"/>
</dbReference>
<sequence length="199" mass="21395">MTAMTDALTVNLATALRAARTTADLSVSALAERSGVSRAMIAKVERGEAQPTAVLLGRLTAALGLTLSELFARTEGRSRRLARLAEQPVWVDPATGYRRRAVSPPGGPAQLVEVDLPAGAEVAYPAESYQMANHQIWVLEGTLRFREGEVEHELHAGDCLELGAPKPGTYVNATDRPCRYLVVLSRPLVPSSTAQHRNS</sequence>